<dbReference type="AlphaFoldDB" id="A0A0E9UNZ1"/>
<organism evidence="1">
    <name type="scientific">Anguilla anguilla</name>
    <name type="common">European freshwater eel</name>
    <name type="synonym">Muraena anguilla</name>
    <dbReference type="NCBI Taxonomy" id="7936"/>
    <lineage>
        <taxon>Eukaryota</taxon>
        <taxon>Metazoa</taxon>
        <taxon>Chordata</taxon>
        <taxon>Craniata</taxon>
        <taxon>Vertebrata</taxon>
        <taxon>Euteleostomi</taxon>
        <taxon>Actinopterygii</taxon>
        <taxon>Neopterygii</taxon>
        <taxon>Teleostei</taxon>
        <taxon>Anguilliformes</taxon>
        <taxon>Anguillidae</taxon>
        <taxon>Anguilla</taxon>
    </lineage>
</organism>
<sequence length="33" mass="3984">MPNFFLFTQQLKGENAHFVYFGTSLFTQRKKEK</sequence>
<proteinExistence type="predicted"/>
<evidence type="ECO:0000313" key="1">
    <source>
        <dbReference type="EMBL" id="JAH67589.1"/>
    </source>
</evidence>
<protein>
    <submittedName>
        <fullName evidence="1">Uncharacterized protein</fullName>
    </submittedName>
</protein>
<name>A0A0E9UNZ1_ANGAN</name>
<reference evidence="1" key="1">
    <citation type="submission" date="2014-11" db="EMBL/GenBank/DDBJ databases">
        <authorList>
            <person name="Amaro Gonzalez C."/>
        </authorList>
    </citation>
    <scope>NUCLEOTIDE SEQUENCE</scope>
</reference>
<dbReference type="EMBL" id="GBXM01040988">
    <property type="protein sequence ID" value="JAH67589.1"/>
    <property type="molecule type" value="Transcribed_RNA"/>
</dbReference>
<reference evidence="1" key="2">
    <citation type="journal article" date="2015" name="Fish Shellfish Immunol.">
        <title>Early steps in the European eel (Anguilla anguilla)-Vibrio vulnificus interaction in the gills: Role of the RtxA13 toxin.</title>
        <authorList>
            <person name="Callol A."/>
            <person name="Pajuelo D."/>
            <person name="Ebbesson L."/>
            <person name="Teles M."/>
            <person name="MacKenzie S."/>
            <person name="Amaro C."/>
        </authorList>
    </citation>
    <scope>NUCLEOTIDE SEQUENCE</scope>
</reference>
<accession>A0A0E9UNZ1</accession>